<feature type="compositionally biased region" description="Basic residues" evidence="1">
    <location>
        <begin position="44"/>
        <end position="54"/>
    </location>
</feature>
<evidence type="ECO:0000313" key="3">
    <source>
        <dbReference type="Proteomes" id="UP000017836"/>
    </source>
</evidence>
<accession>U5D3U4</accession>
<organism evidence="2 3">
    <name type="scientific">Amborella trichopoda</name>
    <dbReference type="NCBI Taxonomy" id="13333"/>
    <lineage>
        <taxon>Eukaryota</taxon>
        <taxon>Viridiplantae</taxon>
        <taxon>Streptophyta</taxon>
        <taxon>Embryophyta</taxon>
        <taxon>Tracheophyta</taxon>
        <taxon>Spermatophyta</taxon>
        <taxon>Magnoliopsida</taxon>
        <taxon>Amborellales</taxon>
        <taxon>Amborellaceae</taxon>
        <taxon>Amborella</taxon>
    </lineage>
</organism>
<feature type="region of interest" description="Disordered" evidence="1">
    <location>
        <begin position="18"/>
        <end position="54"/>
    </location>
</feature>
<evidence type="ECO:0000313" key="2">
    <source>
        <dbReference type="EMBL" id="ERN17099.1"/>
    </source>
</evidence>
<dbReference type="Gramene" id="ERN17099">
    <property type="protein sequence ID" value="ERN17099"/>
    <property type="gene ID" value="AMTR_s00044p00097620"/>
</dbReference>
<dbReference type="Proteomes" id="UP000017836">
    <property type="component" value="Unassembled WGS sequence"/>
</dbReference>
<evidence type="ECO:0000256" key="1">
    <source>
        <dbReference type="SAM" id="MobiDB-lite"/>
    </source>
</evidence>
<gene>
    <name evidence="2" type="ORF">AMTR_s00044p00097620</name>
</gene>
<dbReference type="HOGENOM" id="CLU_2187475_0_0_1"/>
<name>U5D3U4_AMBTC</name>
<sequence length="109" mass="12804">MDTVIIATICKQPAGVHWKDEEQQRTELEREEENQECNSNKRNEKNKKKNRKRSRNMFMFQCSYCKRTTISSFNRLRSPTTSKATPLGMKYPLLFLTHNPPLSLSLNPL</sequence>
<proteinExistence type="predicted"/>
<protein>
    <submittedName>
        <fullName evidence="2">Uncharacterized protein</fullName>
    </submittedName>
</protein>
<reference evidence="3" key="1">
    <citation type="journal article" date="2013" name="Science">
        <title>The Amborella genome and the evolution of flowering plants.</title>
        <authorList>
            <consortium name="Amborella Genome Project"/>
        </authorList>
    </citation>
    <scope>NUCLEOTIDE SEQUENCE [LARGE SCALE GENOMIC DNA]</scope>
</reference>
<keyword evidence="3" id="KW-1185">Reference proteome</keyword>
<dbReference type="EMBL" id="KI392384">
    <property type="protein sequence ID" value="ERN17099.1"/>
    <property type="molecule type" value="Genomic_DNA"/>
</dbReference>
<dbReference type="AlphaFoldDB" id="U5D3U4"/>
<feature type="compositionally biased region" description="Basic and acidic residues" evidence="1">
    <location>
        <begin position="18"/>
        <end position="28"/>
    </location>
</feature>